<reference evidence="4 5" key="1">
    <citation type="submission" date="2017-09" db="EMBL/GenBank/DDBJ databases">
        <title>Depth-based differentiation of microbial function through sediment-hosted aquifers and enrichment of novel symbionts in the deep terrestrial subsurface.</title>
        <authorList>
            <person name="Probst A.J."/>
            <person name="Ladd B."/>
            <person name="Jarett J.K."/>
            <person name="Geller-Mcgrath D.E."/>
            <person name="Sieber C.M."/>
            <person name="Emerson J.B."/>
            <person name="Anantharaman K."/>
            <person name="Thomas B.C."/>
            <person name="Malmstrom R."/>
            <person name="Stieglmeier M."/>
            <person name="Klingl A."/>
            <person name="Woyke T."/>
            <person name="Ryan C.M."/>
            <person name="Banfield J.F."/>
        </authorList>
    </citation>
    <scope>NUCLEOTIDE SEQUENCE [LARGE SCALE GENOMIC DNA]</scope>
    <source>
        <strain evidence="4">CG08_land_8_20_14_0_20_40_16</strain>
    </source>
</reference>
<dbReference type="Proteomes" id="UP000231542">
    <property type="component" value="Unassembled WGS sequence"/>
</dbReference>
<dbReference type="NCBIfam" id="NF003843">
    <property type="entry name" value="PRK05422.1"/>
    <property type="match status" value="1"/>
</dbReference>
<keyword evidence="1 3" id="KW-0963">Cytoplasm</keyword>
<keyword evidence="2 3" id="KW-0694">RNA-binding</keyword>
<evidence type="ECO:0000256" key="3">
    <source>
        <dbReference type="HAMAP-Rule" id="MF_00023"/>
    </source>
</evidence>
<dbReference type="Pfam" id="PF01668">
    <property type="entry name" value="SmpB"/>
    <property type="match status" value="1"/>
</dbReference>
<dbReference type="GO" id="GO:0003723">
    <property type="term" value="F:RNA binding"/>
    <property type="evidence" value="ECO:0007669"/>
    <property type="project" value="UniProtKB-UniRule"/>
</dbReference>
<evidence type="ECO:0000256" key="1">
    <source>
        <dbReference type="ARBA" id="ARBA00022490"/>
    </source>
</evidence>
<comment type="subcellular location">
    <subcellularLocation>
        <location evidence="3">Cytoplasm</location>
    </subcellularLocation>
    <text evidence="3">The tmRNA-SmpB complex associates with stalled 70S ribosomes.</text>
</comment>
<organism evidence="4 5">
    <name type="scientific">Candidatus Kerfeldbacteria bacterium CG08_land_8_20_14_0_20_40_16</name>
    <dbReference type="NCBI Taxonomy" id="2014244"/>
    <lineage>
        <taxon>Bacteria</taxon>
        <taxon>Candidatus Kerfeldiibacteriota</taxon>
    </lineage>
</organism>
<evidence type="ECO:0000256" key="2">
    <source>
        <dbReference type="ARBA" id="ARBA00022884"/>
    </source>
</evidence>
<comment type="function">
    <text evidence="3">Required for rescue of stalled ribosomes mediated by trans-translation. Binds to transfer-messenger RNA (tmRNA), required for stable association of tmRNA with ribosomes. tmRNA and SmpB together mimic tRNA shape, replacing the anticodon stem-loop with SmpB. tmRNA is encoded by the ssrA gene; the 2 termini fold to resemble tRNA(Ala) and it encodes a 'tag peptide', a short internal open reading frame. During trans-translation Ala-aminoacylated tmRNA acts like a tRNA, entering the A-site of stalled ribosomes, displacing the stalled mRNA. The ribosome then switches to translate the ORF on the tmRNA; the nascent peptide is terminated with the 'tag peptide' encoded by the tmRNA and targeted for degradation. The ribosome is freed to recommence translation, which seems to be the essential function of trans-translation.</text>
</comment>
<gene>
    <name evidence="3" type="primary">smpB</name>
    <name evidence="4" type="ORF">COT24_02130</name>
</gene>
<dbReference type="SUPFAM" id="SSF74982">
    <property type="entry name" value="Small protein B (SmpB)"/>
    <property type="match status" value="1"/>
</dbReference>
<name>A0A2H0YWN5_9BACT</name>
<dbReference type="EMBL" id="PEXU01000025">
    <property type="protein sequence ID" value="PIS42699.1"/>
    <property type="molecule type" value="Genomic_DNA"/>
</dbReference>
<dbReference type="HAMAP" id="MF_00023">
    <property type="entry name" value="SmpB"/>
    <property type="match status" value="1"/>
</dbReference>
<dbReference type="InterPro" id="IPR000037">
    <property type="entry name" value="SsrA-bd_prot"/>
</dbReference>
<proteinExistence type="inferred from homology"/>
<evidence type="ECO:0000313" key="5">
    <source>
        <dbReference type="Proteomes" id="UP000231542"/>
    </source>
</evidence>
<dbReference type="CDD" id="cd09294">
    <property type="entry name" value="SmpB"/>
    <property type="match status" value="1"/>
</dbReference>
<sequence>MPSLAKNKRAFFDYEILDKWEAGLVLTGPEVKSAKAGQINLKGSFVSIVNEKPLLINCHIASYKPARVIQKEYDPTHTRKLLLNKKEIKSLIGKVGQKGLTLLPLAVYTKKGLVKVEIGLGRGKRKKDKREILKKRAVDREIRRALRGKTNP</sequence>
<comment type="similarity">
    <text evidence="3">Belongs to the SmpB family.</text>
</comment>
<dbReference type="NCBIfam" id="TIGR00086">
    <property type="entry name" value="smpB"/>
    <property type="match status" value="1"/>
</dbReference>
<dbReference type="Gene3D" id="2.40.280.10">
    <property type="match status" value="1"/>
</dbReference>
<dbReference type="AlphaFoldDB" id="A0A2H0YWN5"/>
<evidence type="ECO:0000313" key="4">
    <source>
        <dbReference type="EMBL" id="PIS42699.1"/>
    </source>
</evidence>
<accession>A0A2H0YWN5</accession>
<dbReference type="PANTHER" id="PTHR30308">
    <property type="entry name" value="TMRNA-BINDING COMPONENT OF TRANS-TRANSLATION TAGGING COMPLEX"/>
    <property type="match status" value="1"/>
</dbReference>
<dbReference type="GO" id="GO:0005829">
    <property type="term" value="C:cytosol"/>
    <property type="evidence" value="ECO:0007669"/>
    <property type="project" value="TreeGrafter"/>
</dbReference>
<dbReference type="GO" id="GO:0070930">
    <property type="term" value="P:trans-translation-dependent protein tagging"/>
    <property type="evidence" value="ECO:0007669"/>
    <property type="project" value="TreeGrafter"/>
</dbReference>
<comment type="caution">
    <text evidence="4">The sequence shown here is derived from an EMBL/GenBank/DDBJ whole genome shotgun (WGS) entry which is preliminary data.</text>
</comment>
<protein>
    <recommendedName>
        <fullName evidence="3">SsrA-binding protein</fullName>
    </recommendedName>
    <alternativeName>
        <fullName evidence="3">Small protein B</fullName>
    </alternativeName>
</protein>
<dbReference type="PROSITE" id="PS01317">
    <property type="entry name" value="SSRP"/>
    <property type="match status" value="1"/>
</dbReference>
<dbReference type="InterPro" id="IPR023620">
    <property type="entry name" value="SmpB"/>
</dbReference>
<dbReference type="InterPro" id="IPR020081">
    <property type="entry name" value="SsrA-bd_prot_CS"/>
</dbReference>
<dbReference type="PANTHER" id="PTHR30308:SF2">
    <property type="entry name" value="SSRA-BINDING PROTEIN"/>
    <property type="match status" value="1"/>
</dbReference>
<dbReference type="GO" id="GO:0070929">
    <property type="term" value="P:trans-translation"/>
    <property type="evidence" value="ECO:0007669"/>
    <property type="project" value="UniProtKB-UniRule"/>
</dbReference>